<evidence type="ECO:0000313" key="2">
    <source>
        <dbReference type="Proteomes" id="UP001060215"/>
    </source>
</evidence>
<accession>A0ACC0IE80</accession>
<sequence>MWLLDRIKDPVVEYLQAQDFTNLSLNQLRKVKMQHFSGFEPEMHFVKILLAHSTILKKMTILANQGTYDGKGFTILKELTRFPRASPKAEVIYLNPDER</sequence>
<dbReference type="EMBL" id="CM045763">
    <property type="protein sequence ID" value="KAI8023603.1"/>
    <property type="molecule type" value="Genomic_DNA"/>
</dbReference>
<gene>
    <name evidence="1" type="ORF">LOK49_LG03G00507</name>
</gene>
<evidence type="ECO:0000313" key="1">
    <source>
        <dbReference type="EMBL" id="KAI8023603.1"/>
    </source>
</evidence>
<protein>
    <submittedName>
        <fullName evidence="1">F-box/FBD/LRR-repeat protein</fullName>
    </submittedName>
</protein>
<comment type="caution">
    <text evidence="1">The sequence shown here is derived from an EMBL/GenBank/DDBJ whole genome shotgun (WGS) entry which is preliminary data.</text>
</comment>
<name>A0ACC0IE80_9ERIC</name>
<dbReference type="Proteomes" id="UP001060215">
    <property type="component" value="Chromosome 6"/>
</dbReference>
<reference evidence="1 2" key="1">
    <citation type="journal article" date="2022" name="Plant J.">
        <title>Chromosome-level genome of Camellia lanceoleosa provides a valuable resource for understanding genome evolution and self-incompatibility.</title>
        <authorList>
            <person name="Gong W."/>
            <person name="Xiao S."/>
            <person name="Wang L."/>
            <person name="Liao Z."/>
            <person name="Chang Y."/>
            <person name="Mo W."/>
            <person name="Hu G."/>
            <person name="Li W."/>
            <person name="Zhao G."/>
            <person name="Zhu H."/>
            <person name="Hu X."/>
            <person name="Ji K."/>
            <person name="Xiang X."/>
            <person name="Song Q."/>
            <person name="Yuan D."/>
            <person name="Jin S."/>
            <person name="Zhang L."/>
        </authorList>
    </citation>
    <scope>NUCLEOTIDE SEQUENCE [LARGE SCALE GENOMIC DNA]</scope>
    <source>
        <strain evidence="1">SQ_2022a</strain>
    </source>
</reference>
<organism evidence="1 2">
    <name type="scientific">Camellia lanceoleosa</name>
    <dbReference type="NCBI Taxonomy" id="1840588"/>
    <lineage>
        <taxon>Eukaryota</taxon>
        <taxon>Viridiplantae</taxon>
        <taxon>Streptophyta</taxon>
        <taxon>Embryophyta</taxon>
        <taxon>Tracheophyta</taxon>
        <taxon>Spermatophyta</taxon>
        <taxon>Magnoliopsida</taxon>
        <taxon>eudicotyledons</taxon>
        <taxon>Gunneridae</taxon>
        <taxon>Pentapetalae</taxon>
        <taxon>asterids</taxon>
        <taxon>Ericales</taxon>
        <taxon>Theaceae</taxon>
        <taxon>Camellia</taxon>
    </lineage>
</organism>
<keyword evidence="2" id="KW-1185">Reference proteome</keyword>
<proteinExistence type="predicted"/>